<protein>
    <recommendedName>
        <fullName evidence="3">Ferric uptake regulator family protein</fullName>
    </recommendedName>
</protein>
<gene>
    <name evidence="1" type="ORF">V6x_41780</name>
</gene>
<organism evidence="1 2">
    <name type="scientific">Gimesia chilikensis</name>
    <dbReference type="NCBI Taxonomy" id="2605989"/>
    <lineage>
        <taxon>Bacteria</taxon>
        <taxon>Pseudomonadati</taxon>
        <taxon>Planctomycetota</taxon>
        <taxon>Planctomycetia</taxon>
        <taxon>Planctomycetales</taxon>
        <taxon>Planctomycetaceae</taxon>
        <taxon>Gimesia</taxon>
    </lineage>
</organism>
<accession>A0A517WGR3</accession>
<dbReference type="InterPro" id="IPR036388">
    <property type="entry name" value="WH-like_DNA-bd_sf"/>
</dbReference>
<reference evidence="1 2" key="1">
    <citation type="submission" date="2019-02" db="EMBL/GenBank/DDBJ databases">
        <title>Deep-cultivation of Planctomycetes and their phenomic and genomic characterization uncovers novel biology.</title>
        <authorList>
            <person name="Wiegand S."/>
            <person name="Jogler M."/>
            <person name="Boedeker C."/>
            <person name="Pinto D."/>
            <person name="Vollmers J."/>
            <person name="Rivas-Marin E."/>
            <person name="Kohn T."/>
            <person name="Peeters S.H."/>
            <person name="Heuer A."/>
            <person name="Rast P."/>
            <person name="Oberbeckmann S."/>
            <person name="Bunk B."/>
            <person name="Jeske O."/>
            <person name="Meyerdierks A."/>
            <person name="Storesund J.E."/>
            <person name="Kallscheuer N."/>
            <person name="Luecker S."/>
            <person name="Lage O.M."/>
            <person name="Pohl T."/>
            <person name="Merkel B.J."/>
            <person name="Hornburger P."/>
            <person name="Mueller R.-W."/>
            <person name="Bruemmer F."/>
            <person name="Labrenz M."/>
            <person name="Spormann A.M."/>
            <person name="Op den Camp H."/>
            <person name="Overmann J."/>
            <person name="Amann R."/>
            <person name="Jetten M.S.M."/>
            <person name="Mascher T."/>
            <person name="Medema M.H."/>
            <person name="Devos D.P."/>
            <person name="Kaster A.-K."/>
            <person name="Ovreas L."/>
            <person name="Rohde M."/>
            <person name="Galperin M.Y."/>
            <person name="Jogler C."/>
        </authorList>
    </citation>
    <scope>NUCLEOTIDE SEQUENCE [LARGE SCALE GENOMIC DNA]</scope>
    <source>
        <strain evidence="1 2">V6</strain>
    </source>
</reference>
<dbReference type="AlphaFoldDB" id="A0A517WGR3"/>
<evidence type="ECO:0008006" key="3">
    <source>
        <dbReference type="Google" id="ProtNLM"/>
    </source>
</evidence>
<dbReference type="Proteomes" id="UP000320722">
    <property type="component" value="Chromosome"/>
</dbReference>
<sequence>MIKLSQDLGPERVSEIRLRLQSVGLKSTTARILVFNVLLDAEEPVTRADVVSQLNILGFDNSTIYRILSDFCNASLISQIDNPGLPRRYQIYCTED</sequence>
<proteinExistence type="predicted"/>
<name>A0A517WGR3_9PLAN</name>
<evidence type="ECO:0000313" key="1">
    <source>
        <dbReference type="EMBL" id="QDU04450.1"/>
    </source>
</evidence>
<dbReference type="SUPFAM" id="SSF46785">
    <property type="entry name" value="Winged helix' DNA-binding domain"/>
    <property type="match status" value="1"/>
</dbReference>
<dbReference type="EMBL" id="CP036347">
    <property type="protein sequence ID" value="QDU04450.1"/>
    <property type="molecule type" value="Genomic_DNA"/>
</dbReference>
<dbReference type="Gene3D" id="1.10.10.10">
    <property type="entry name" value="Winged helix-like DNA-binding domain superfamily/Winged helix DNA-binding domain"/>
    <property type="match status" value="1"/>
</dbReference>
<dbReference type="InterPro" id="IPR036390">
    <property type="entry name" value="WH_DNA-bd_sf"/>
</dbReference>
<evidence type="ECO:0000313" key="2">
    <source>
        <dbReference type="Proteomes" id="UP000320722"/>
    </source>
</evidence>